<accession>A0A0D8JF68</accession>
<comment type="caution">
    <text evidence="1">The sequence shown here is derived from an EMBL/GenBank/DDBJ whole genome shotgun (WGS) entry which is preliminary data.</text>
</comment>
<sequence length="243" mass="28458">MEKNVNTDDQSPLELDYEKILMDVLARGYEFMEYYLKEEWEKAERKGIASDDFKKGCVEMLSEMQGWIMDSIVGLYDPYSWNEYGIEAGDQGNFISLYEISLFNDVIKKIAKEKKGAETTPPRPTPPKWKDFHLLRPIFVERFQEDHYNNLKQYFTPQEEFCKFVFGEPFSFPINFNGTQNQFACLFKKLKEDGEVHFPASNEKTAIYLHSAFVFKKKFGRSLVRYFTGKTPINPDDCIDSAI</sequence>
<protein>
    <submittedName>
        <fullName evidence="1">Uncharacterized protein</fullName>
    </submittedName>
</protein>
<dbReference type="RefSeq" id="WP_045027486.1">
    <property type="nucleotide sequence ID" value="NZ_JRHC01000001.1"/>
</dbReference>
<evidence type="ECO:0000313" key="2">
    <source>
        <dbReference type="Proteomes" id="UP000032544"/>
    </source>
</evidence>
<organism evidence="1 2">
    <name type="scientific">Draconibacterium sediminis</name>
    <dbReference type="NCBI Taxonomy" id="1544798"/>
    <lineage>
        <taxon>Bacteria</taxon>
        <taxon>Pseudomonadati</taxon>
        <taxon>Bacteroidota</taxon>
        <taxon>Bacteroidia</taxon>
        <taxon>Marinilabiliales</taxon>
        <taxon>Prolixibacteraceae</taxon>
        <taxon>Draconibacterium</taxon>
    </lineage>
</organism>
<reference evidence="1 2" key="1">
    <citation type="submission" date="2014-09" db="EMBL/GenBank/DDBJ databases">
        <title>Draft Genome Sequence of Draconibacterium sp. JN14CK-3.</title>
        <authorList>
            <person name="Dong C."/>
            <person name="Lai Q."/>
            <person name="Shao Z."/>
        </authorList>
    </citation>
    <scope>NUCLEOTIDE SEQUENCE [LARGE SCALE GENOMIC DNA]</scope>
    <source>
        <strain evidence="1 2">JN14CK-3</strain>
    </source>
</reference>
<dbReference type="EMBL" id="JRHC01000001">
    <property type="protein sequence ID" value="KJF45359.1"/>
    <property type="molecule type" value="Genomic_DNA"/>
</dbReference>
<gene>
    <name evidence="1" type="ORF">LH29_08290</name>
</gene>
<evidence type="ECO:0000313" key="1">
    <source>
        <dbReference type="EMBL" id="KJF45359.1"/>
    </source>
</evidence>
<proteinExistence type="predicted"/>
<dbReference type="AlphaFoldDB" id="A0A0D8JF68"/>
<keyword evidence="2" id="KW-1185">Reference proteome</keyword>
<dbReference type="Proteomes" id="UP000032544">
    <property type="component" value="Unassembled WGS sequence"/>
</dbReference>
<name>A0A0D8JF68_9BACT</name>